<dbReference type="InterPro" id="IPR029026">
    <property type="entry name" value="tRNA_m1G_MTases_N"/>
</dbReference>
<comment type="subunit">
    <text evidence="6">Homodimer.</text>
</comment>
<keyword evidence="9" id="KW-1185">Reference proteome</keyword>
<dbReference type="InterPro" id="IPR016914">
    <property type="entry name" value="TrmL"/>
</dbReference>
<dbReference type="InterPro" id="IPR001537">
    <property type="entry name" value="SpoU_MeTrfase"/>
</dbReference>
<evidence type="ECO:0000256" key="5">
    <source>
        <dbReference type="ARBA" id="ARBA00022694"/>
    </source>
</evidence>
<evidence type="ECO:0000256" key="4">
    <source>
        <dbReference type="ARBA" id="ARBA00022691"/>
    </source>
</evidence>
<dbReference type="SUPFAM" id="SSF75217">
    <property type="entry name" value="alpha/beta knot"/>
    <property type="match status" value="1"/>
</dbReference>
<evidence type="ECO:0000256" key="1">
    <source>
        <dbReference type="ARBA" id="ARBA00022490"/>
    </source>
</evidence>
<dbReference type="EC" id="2.1.1.207" evidence="6"/>
<dbReference type="PIRSF" id="PIRSF029256">
    <property type="entry name" value="SpoU_TrmH_prd"/>
    <property type="match status" value="1"/>
</dbReference>
<feature type="binding site" evidence="6">
    <location>
        <position position="130"/>
    </location>
    <ligand>
        <name>S-adenosyl-L-methionine</name>
        <dbReference type="ChEBI" id="CHEBI:59789"/>
    </ligand>
</feature>
<feature type="binding site" evidence="6">
    <location>
        <position position="122"/>
    </location>
    <ligand>
        <name>S-adenosyl-L-methionine</name>
        <dbReference type="ChEBI" id="CHEBI:59789"/>
    </ligand>
</feature>
<accession>A0ABW8IX08</accession>
<comment type="similarity">
    <text evidence="6">Belongs to the class IV-like SAM-binding methyltransferase superfamily. RNA methyltransferase TrmH family. TrmL subfamily.</text>
</comment>
<proteinExistence type="inferred from homology"/>
<evidence type="ECO:0000313" key="9">
    <source>
        <dbReference type="Proteomes" id="UP001620405"/>
    </source>
</evidence>
<feature type="binding site" evidence="6">
    <location>
        <position position="100"/>
    </location>
    <ligand>
        <name>S-adenosyl-L-methionine</name>
        <dbReference type="ChEBI" id="CHEBI:59789"/>
    </ligand>
</feature>
<evidence type="ECO:0000313" key="8">
    <source>
        <dbReference type="EMBL" id="MFK2874397.1"/>
    </source>
</evidence>
<dbReference type="PANTHER" id="PTHR42971:SF1">
    <property type="entry name" value="TRNA (CYTIDINE(34)-2'-O)-METHYLTRANSFERASE"/>
    <property type="match status" value="1"/>
</dbReference>
<evidence type="ECO:0000256" key="2">
    <source>
        <dbReference type="ARBA" id="ARBA00022603"/>
    </source>
</evidence>
<comment type="catalytic activity">
    <reaction evidence="6">
        <text>cytidine(34) in tRNA + S-adenosyl-L-methionine = 2'-O-methylcytidine(34) in tRNA + S-adenosyl-L-homocysteine + H(+)</text>
        <dbReference type="Rhea" id="RHEA:43084"/>
        <dbReference type="Rhea" id="RHEA-COMP:10331"/>
        <dbReference type="Rhea" id="RHEA-COMP:10332"/>
        <dbReference type="ChEBI" id="CHEBI:15378"/>
        <dbReference type="ChEBI" id="CHEBI:57856"/>
        <dbReference type="ChEBI" id="CHEBI:59789"/>
        <dbReference type="ChEBI" id="CHEBI:74495"/>
        <dbReference type="ChEBI" id="CHEBI:82748"/>
        <dbReference type="EC" id="2.1.1.207"/>
    </reaction>
</comment>
<dbReference type="Gene3D" id="3.40.1280.10">
    <property type="match status" value="1"/>
</dbReference>
<gene>
    <name evidence="6 8" type="primary">trmL</name>
    <name evidence="8" type="ORF">ISP13_12700</name>
</gene>
<keyword evidence="5 6" id="KW-0819">tRNA processing</keyword>
<keyword evidence="3 6" id="KW-0808">Transferase</keyword>
<comment type="function">
    <text evidence="6">Methylates the ribose at the nucleotide 34 wobble position in the two leucyl isoacceptors tRNA(Leu)(CmAA) and tRNA(Leu)(cmnm5UmAA). Catalyzes the methyl transfer from S-adenosyl-L-methionine to the 2'-OH of the wobble nucleotide.</text>
</comment>
<dbReference type="GO" id="GO:0008168">
    <property type="term" value="F:methyltransferase activity"/>
    <property type="evidence" value="ECO:0007669"/>
    <property type="project" value="UniProtKB-KW"/>
</dbReference>
<dbReference type="InterPro" id="IPR029028">
    <property type="entry name" value="Alpha/beta_knot_MTases"/>
</dbReference>
<reference evidence="8 9" key="1">
    <citation type="submission" date="2020-10" db="EMBL/GenBank/DDBJ databases">
        <title>Phylogeny of dyella-like bacteria.</title>
        <authorList>
            <person name="Fu J."/>
        </authorList>
    </citation>
    <scope>NUCLEOTIDE SEQUENCE [LARGE SCALE GENOMIC DNA]</scope>
    <source>
        <strain evidence="8 9">DHOB07</strain>
    </source>
</reference>
<dbReference type="NCBIfam" id="TIGR00185">
    <property type="entry name" value="tRNA_yibK_trmL"/>
    <property type="match status" value="1"/>
</dbReference>
<comment type="catalytic activity">
    <reaction evidence="6">
        <text>5-carboxymethylaminomethyluridine(34) in tRNA(Leu) + S-adenosyl-L-methionine = 5-carboxymethylaminomethyl-2'-O-methyluridine(34) in tRNA(Leu) + S-adenosyl-L-homocysteine + H(+)</text>
        <dbReference type="Rhea" id="RHEA:43088"/>
        <dbReference type="Rhea" id="RHEA-COMP:10333"/>
        <dbReference type="Rhea" id="RHEA-COMP:10334"/>
        <dbReference type="ChEBI" id="CHEBI:15378"/>
        <dbReference type="ChEBI" id="CHEBI:57856"/>
        <dbReference type="ChEBI" id="CHEBI:59789"/>
        <dbReference type="ChEBI" id="CHEBI:74508"/>
        <dbReference type="ChEBI" id="CHEBI:74511"/>
        <dbReference type="EC" id="2.1.1.207"/>
    </reaction>
</comment>
<comment type="subcellular location">
    <subcellularLocation>
        <location evidence="6">Cytoplasm</location>
    </subcellularLocation>
</comment>
<sequence>MLHVILFRPEIPPNTGNVIRLCANTGAGLHLIRPLGFELDDTRLRRAGLDYHEYARVAVHDDLDACLDALDRPRVFAFSTRGRTAHVDARFADGDALLFGCETAGLPDAVLSALPPEQRLRLPMCVDSRSLNLSNTVAVAVYEAWRQLGFPGAAAP</sequence>
<dbReference type="GO" id="GO:0032259">
    <property type="term" value="P:methylation"/>
    <property type="evidence" value="ECO:0007669"/>
    <property type="project" value="UniProtKB-KW"/>
</dbReference>
<keyword evidence="2 6" id="KW-0489">Methyltransferase</keyword>
<dbReference type="HAMAP" id="MF_01885">
    <property type="entry name" value="tRNA_methyltr_TrmL"/>
    <property type="match status" value="1"/>
</dbReference>
<dbReference type="EMBL" id="JADIKG010000012">
    <property type="protein sequence ID" value="MFK2874397.1"/>
    <property type="molecule type" value="Genomic_DNA"/>
</dbReference>
<keyword evidence="1 6" id="KW-0963">Cytoplasm</keyword>
<name>A0ABW8IX08_9GAMM</name>
<dbReference type="Pfam" id="PF00588">
    <property type="entry name" value="SpoU_methylase"/>
    <property type="match status" value="1"/>
</dbReference>
<feature type="domain" description="tRNA/rRNA methyltransferase SpoU type" evidence="7">
    <location>
        <begin position="2"/>
        <end position="142"/>
    </location>
</feature>
<evidence type="ECO:0000256" key="6">
    <source>
        <dbReference type="HAMAP-Rule" id="MF_01885"/>
    </source>
</evidence>
<dbReference type="Proteomes" id="UP001620405">
    <property type="component" value="Unassembled WGS sequence"/>
</dbReference>
<evidence type="ECO:0000256" key="3">
    <source>
        <dbReference type="ARBA" id="ARBA00022679"/>
    </source>
</evidence>
<protein>
    <recommendedName>
        <fullName evidence="6">tRNA (cytidine(34)-2'-O)-methyltransferase</fullName>
        <ecNumber evidence="6">2.1.1.207</ecNumber>
    </recommendedName>
    <alternativeName>
        <fullName evidence="6">tRNA (cytidine/uridine-2'-O-)-methyltransferase TrmL</fullName>
    </alternativeName>
</protein>
<dbReference type="PANTHER" id="PTHR42971">
    <property type="entry name" value="TRNA (CYTIDINE(34)-2'-O)-METHYLTRANSFERASE"/>
    <property type="match status" value="1"/>
</dbReference>
<organism evidence="8 9">
    <name type="scientific">Dyella lipolytica</name>
    <dbReference type="NCBI Taxonomy" id="1867835"/>
    <lineage>
        <taxon>Bacteria</taxon>
        <taxon>Pseudomonadati</taxon>
        <taxon>Pseudomonadota</taxon>
        <taxon>Gammaproteobacteria</taxon>
        <taxon>Lysobacterales</taxon>
        <taxon>Rhodanobacteraceae</taxon>
        <taxon>Dyella</taxon>
    </lineage>
</organism>
<dbReference type="CDD" id="cd18094">
    <property type="entry name" value="SpoU-like_TrmL"/>
    <property type="match status" value="1"/>
</dbReference>
<keyword evidence="4 6" id="KW-0949">S-adenosyl-L-methionine</keyword>
<evidence type="ECO:0000259" key="7">
    <source>
        <dbReference type="Pfam" id="PF00588"/>
    </source>
</evidence>
<comment type="caution">
    <text evidence="6">Lacks conserved residue(s) required for the propagation of feature annotation.</text>
</comment>
<dbReference type="RefSeq" id="WP_284401744.1">
    <property type="nucleotide sequence ID" value="NZ_BSNQ01000009.1"/>
</dbReference>
<comment type="caution">
    <text evidence="8">The sequence shown here is derived from an EMBL/GenBank/DDBJ whole genome shotgun (WGS) entry which is preliminary data.</text>
</comment>